<gene>
    <name evidence="1" type="ORF">DPMN_024442</name>
</gene>
<name>A0A9D4RCB5_DREPO</name>
<keyword evidence="2" id="KW-1185">Reference proteome</keyword>
<evidence type="ECO:0000313" key="2">
    <source>
        <dbReference type="Proteomes" id="UP000828390"/>
    </source>
</evidence>
<reference evidence="1" key="1">
    <citation type="journal article" date="2019" name="bioRxiv">
        <title>The Genome of the Zebra Mussel, Dreissena polymorpha: A Resource for Invasive Species Research.</title>
        <authorList>
            <person name="McCartney M.A."/>
            <person name="Auch B."/>
            <person name="Kono T."/>
            <person name="Mallez S."/>
            <person name="Zhang Y."/>
            <person name="Obille A."/>
            <person name="Becker A."/>
            <person name="Abrahante J.E."/>
            <person name="Garbe J."/>
            <person name="Badalamenti J.P."/>
            <person name="Herman A."/>
            <person name="Mangelson H."/>
            <person name="Liachko I."/>
            <person name="Sullivan S."/>
            <person name="Sone E.D."/>
            <person name="Koren S."/>
            <person name="Silverstein K.A.T."/>
            <person name="Beckman K.B."/>
            <person name="Gohl D.M."/>
        </authorList>
    </citation>
    <scope>NUCLEOTIDE SEQUENCE</scope>
    <source>
        <strain evidence="1">Duluth1</strain>
        <tissue evidence="1">Whole animal</tissue>
    </source>
</reference>
<proteinExistence type="predicted"/>
<dbReference type="Proteomes" id="UP000828390">
    <property type="component" value="Unassembled WGS sequence"/>
</dbReference>
<evidence type="ECO:0000313" key="1">
    <source>
        <dbReference type="EMBL" id="KAH3861512.1"/>
    </source>
</evidence>
<organism evidence="1 2">
    <name type="scientific">Dreissena polymorpha</name>
    <name type="common">Zebra mussel</name>
    <name type="synonym">Mytilus polymorpha</name>
    <dbReference type="NCBI Taxonomy" id="45954"/>
    <lineage>
        <taxon>Eukaryota</taxon>
        <taxon>Metazoa</taxon>
        <taxon>Spiralia</taxon>
        <taxon>Lophotrochozoa</taxon>
        <taxon>Mollusca</taxon>
        <taxon>Bivalvia</taxon>
        <taxon>Autobranchia</taxon>
        <taxon>Heteroconchia</taxon>
        <taxon>Euheterodonta</taxon>
        <taxon>Imparidentia</taxon>
        <taxon>Neoheterodontei</taxon>
        <taxon>Myida</taxon>
        <taxon>Dreissenoidea</taxon>
        <taxon>Dreissenidae</taxon>
        <taxon>Dreissena</taxon>
    </lineage>
</organism>
<protein>
    <submittedName>
        <fullName evidence="1">Uncharacterized protein</fullName>
    </submittedName>
</protein>
<reference evidence="1" key="2">
    <citation type="submission" date="2020-11" db="EMBL/GenBank/DDBJ databases">
        <authorList>
            <person name="McCartney M.A."/>
            <person name="Auch B."/>
            <person name="Kono T."/>
            <person name="Mallez S."/>
            <person name="Becker A."/>
            <person name="Gohl D.M."/>
            <person name="Silverstein K.A.T."/>
            <person name="Koren S."/>
            <person name="Bechman K.B."/>
            <person name="Herman A."/>
            <person name="Abrahante J.E."/>
            <person name="Garbe J."/>
        </authorList>
    </citation>
    <scope>NUCLEOTIDE SEQUENCE</scope>
    <source>
        <strain evidence="1">Duluth1</strain>
        <tissue evidence="1">Whole animal</tissue>
    </source>
</reference>
<sequence length="80" mass="8984">MCCVLCFRRQGSLVVDHLVIYYTEDFVKGALLEAVALFDRAEMSILGNVVKPSAVNVGKEKGTCIVIVDKMWFLFLLNEL</sequence>
<comment type="caution">
    <text evidence="1">The sequence shown here is derived from an EMBL/GenBank/DDBJ whole genome shotgun (WGS) entry which is preliminary data.</text>
</comment>
<dbReference type="AlphaFoldDB" id="A0A9D4RCB5"/>
<accession>A0A9D4RCB5</accession>
<dbReference type="EMBL" id="JAIWYP010000002">
    <property type="protein sequence ID" value="KAH3861512.1"/>
    <property type="molecule type" value="Genomic_DNA"/>
</dbReference>